<name>A0ABQ7PXN6_PLUXY</name>
<dbReference type="Proteomes" id="UP000823941">
    <property type="component" value="Chromosome 25"/>
</dbReference>
<accession>A0ABQ7PXN6</accession>
<evidence type="ECO:0000313" key="2">
    <source>
        <dbReference type="EMBL" id="KAG7297741.1"/>
    </source>
</evidence>
<evidence type="ECO:0000256" key="1">
    <source>
        <dbReference type="SAM" id="MobiDB-lite"/>
    </source>
</evidence>
<comment type="caution">
    <text evidence="2">The sequence shown here is derived from an EMBL/GenBank/DDBJ whole genome shotgun (WGS) entry which is preliminary data.</text>
</comment>
<feature type="region of interest" description="Disordered" evidence="1">
    <location>
        <begin position="97"/>
        <end position="128"/>
    </location>
</feature>
<proteinExistence type="predicted"/>
<reference evidence="2 3" key="1">
    <citation type="submission" date="2021-06" db="EMBL/GenBank/DDBJ databases">
        <title>A haploid diamondback moth (Plutella xylostella L.) genome assembly resolves 31 chromosomes and identifies a diamide resistance mutation.</title>
        <authorList>
            <person name="Ward C.M."/>
            <person name="Perry K.D."/>
            <person name="Baker G."/>
            <person name="Powis K."/>
            <person name="Heckel D.G."/>
            <person name="Baxter S.W."/>
        </authorList>
    </citation>
    <scope>NUCLEOTIDE SEQUENCE [LARGE SCALE GENOMIC DNA]</scope>
    <source>
        <strain evidence="2 3">LV</strain>
        <tissue evidence="2">Single pupa</tissue>
    </source>
</reference>
<organism evidence="2 3">
    <name type="scientific">Plutella xylostella</name>
    <name type="common">Diamondback moth</name>
    <name type="synonym">Plutella maculipennis</name>
    <dbReference type="NCBI Taxonomy" id="51655"/>
    <lineage>
        <taxon>Eukaryota</taxon>
        <taxon>Metazoa</taxon>
        <taxon>Ecdysozoa</taxon>
        <taxon>Arthropoda</taxon>
        <taxon>Hexapoda</taxon>
        <taxon>Insecta</taxon>
        <taxon>Pterygota</taxon>
        <taxon>Neoptera</taxon>
        <taxon>Endopterygota</taxon>
        <taxon>Lepidoptera</taxon>
        <taxon>Glossata</taxon>
        <taxon>Ditrysia</taxon>
        <taxon>Yponomeutoidea</taxon>
        <taxon>Plutellidae</taxon>
        <taxon>Plutella</taxon>
    </lineage>
</organism>
<gene>
    <name evidence="2" type="ORF">JYU34_018459</name>
</gene>
<feature type="compositionally biased region" description="Gly residues" evidence="1">
    <location>
        <begin position="102"/>
        <end position="113"/>
    </location>
</feature>
<evidence type="ECO:0000313" key="3">
    <source>
        <dbReference type="Proteomes" id="UP000823941"/>
    </source>
</evidence>
<protein>
    <submittedName>
        <fullName evidence="2">Uncharacterized protein</fullName>
    </submittedName>
</protein>
<dbReference type="EMBL" id="JAHIBW010000025">
    <property type="protein sequence ID" value="KAG7297741.1"/>
    <property type="molecule type" value="Genomic_DNA"/>
</dbReference>
<keyword evidence="3" id="KW-1185">Reference proteome</keyword>
<sequence>MPFSCVDDGVVVWTRRFRERGGSLRPLKYTAAPRAAAAALGHARRKNAATAEEPAVYDDWDSQRRLAKTEHSLVVVVTSLLVTHAPRRVQRAGDLAGLLRAGPGGPTPGGAGDWRGYSGRAGASCNQQ</sequence>